<dbReference type="PANTHER" id="PTHR45763:SF51">
    <property type="entry name" value="ALPHA_BETA-HYDROLASES SUPERFAMILY PROTEIN"/>
    <property type="match status" value="1"/>
</dbReference>
<dbReference type="Proteomes" id="UP001279734">
    <property type="component" value="Unassembled WGS sequence"/>
</dbReference>
<feature type="signal peptide" evidence="1">
    <location>
        <begin position="1"/>
        <end position="16"/>
    </location>
</feature>
<reference evidence="3" key="1">
    <citation type="submission" date="2023-05" db="EMBL/GenBank/DDBJ databases">
        <title>Nepenthes gracilis genome sequencing.</title>
        <authorList>
            <person name="Fukushima K."/>
        </authorList>
    </citation>
    <scope>NUCLEOTIDE SEQUENCE</scope>
    <source>
        <strain evidence="3">SING2019-196</strain>
    </source>
</reference>
<dbReference type="Pfam" id="PF12697">
    <property type="entry name" value="Abhydrolase_6"/>
    <property type="match status" value="1"/>
</dbReference>
<evidence type="ECO:0000259" key="2">
    <source>
        <dbReference type="Pfam" id="PF12697"/>
    </source>
</evidence>
<keyword evidence="4" id="KW-1185">Reference proteome</keyword>
<keyword evidence="1" id="KW-0732">Signal</keyword>
<organism evidence="3 4">
    <name type="scientific">Nepenthes gracilis</name>
    <name type="common">Slender pitcher plant</name>
    <dbReference type="NCBI Taxonomy" id="150966"/>
    <lineage>
        <taxon>Eukaryota</taxon>
        <taxon>Viridiplantae</taxon>
        <taxon>Streptophyta</taxon>
        <taxon>Embryophyta</taxon>
        <taxon>Tracheophyta</taxon>
        <taxon>Spermatophyta</taxon>
        <taxon>Magnoliopsida</taxon>
        <taxon>eudicotyledons</taxon>
        <taxon>Gunneridae</taxon>
        <taxon>Pentapetalae</taxon>
        <taxon>Caryophyllales</taxon>
        <taxon>Nepenthaceae</taxon>
        <taxon>Nepenthes</taxon>
    </lineage>
</organism>
<sequence>MYAAALVFGASSLIWAYKSITPPPPKICGKPNGPPVTSPRIKLSDGRNLAYKEHGVPRQSAKYRVIIVHGFDSSKDLYLPLSEEFMEKLGLYIVTYDRPGYGESDPNPKRTLKSETLDLEEFADKLQLGSKFYVVGLSMGNCIGWGCLKYIPHRLAGAALVVPLINYWWPSLPPKLSNDAYKQLPKSDQRMFWIAHHIPGLLYWWLTQKWFTSSIIVARDPIVFSKRDLETIKTMSQVPNPNECKVRQQGEYESLHRDLMVGFGSWEFEPMGLKNPFPENETNVHLWQGREDKLLSCQLQRFIAEKLPWIKYHEIAEGGHLIIHENAPCEAILKSLLPVEEPPFK</sequence>
<dbReference type="SUPFAM" id="SSF53474">
    <property type="entry name" value="alpha/beta-Hydrolases"/>
    <property type="match status" value="1"/>
</dbReference>
<evidence type="ECO:0000313" key="4">
    <source>
        <dbReference type="Proteomes" id="UP001279734"/>
    </source>
</evidence>
<dbReference type="FunFam" id="3.40.50.1820:FF:000270">
    <property type="entry name" value="Alpha/beta-Hydrolases superfamily protein"/>
    <property type="match status" value="1"/>
</dbReference>
<proteinExistence type="predicted"/>
<dbReference type="EMBL" id="BSYO01000001">
    <property type="protein sequence ID" value="GMG98449.1"/>
    <property type="molecule type" value="Genomic_DNA"/>
</dbReference>
<feature type="chain" id="PRO_5042185815" description="AB hydrolase-1 domain-containing protein" evidence="1">
    <location>
        <begin position="17"/>
        <end position="345"/>
    </location>
</feature>
<accession>A0AAD3P489</accession>
<comment type="caution">
    <text evidence="3">The sequence shown here is derived from an EMBL/GenBank/DDBJ whole genome shotgun (WGS) entry which is preliminary data.</text>
</comment>
<dbReference type="AlphaFoldDB" id="A0AAD3P489"/>
<dbReference type="PANTHER" id="PTHR45763">
    <property type="entry name" value="HYDROLASE, ALPHA/BETA FOLD FAMILY PROTEIN, EXPRESSED-RELATED"/>
    <property type="match status" value="1"/>
</dbReference>
<dbReference type="Gene3D" id="3.40.50.1820">
    <property type="entry name" value="alpha/beta hydrolase"/>
    <property type="match status" value="1"/>
</dbReference>
<dbReference type="InterPro" id="IPR029058">
    <property type="entry name" value="AB_hydrolase_fold"/>
</dbReference>
<name>A0AAD3P489_NEPGR</name>
<feature type="domain" description="AB hydrolase-1" evidence="2">
    <location>
        <begin position="65"/>
        <end position="331"/>
    </location>
</feature>
<evidence type="ECO:0000313" key="3">
    <source>
        <dbReference type="EMBL" id="GMG98449.1"/>
    </source>
</evidence>
<protein>
    <recommendedName>
        <fullName evidence="2">AB hydrolase-1 domain-containing protein</fullName>
    </recommendedName>
</protein>
<gene>
    <name evidence="3" type="ORF">Nepgr_000289</name>
</gene>
<evidence type="ECO:0000256" key="1">
    <source>
        <dbReference type="SAM" id="SignalP"/>
    </source>
</evidence>
<dbReference type="InterPro" id="IPR000073">
    <property type="entry name" value="AB_hydrolase_1"/>
</dbReference>